<reference evidence="1" key="1">
    <citation type="submission" date="2021-01" db="EMBL/GenBank/DDBJ databases">
        <title>Whole genome shotgun sequence of Sphaerimonospora thailandensis NBRC 107569.</title>
        <authorList>
            <person name="Komaki H."/>
            <person name="Tamura T."/>
        </authorList>
    </citation>
    <scope>NUCLEOTIDE SEQUENCE</scope>
    <source>
        <strain evidence="1">NBRC 107569</strain>
    </source>
</reference>
<dbReference type="EMBL" id="BOOG01000034">
    <property type="protein sequence ID" value="GIH71405.1"/>
    <property type="molecule type" value="Genomic_DNA"/>
</dbReference>
<dbReference type="AlphaFoldDB" id="A0A8J3W0P5"/>
<protein>
    <submittedName>
        <fullName evidence="1">Uncharacterized protein</fullName>
    </submittedName>
</protein>
<dbReference type="RefSeq" id="WP_204017104.1">
    <property type="nucleotide sequence ID" value="NZ_BOOG01000034.1"/>
</dbReference>
<proteinExistence type="predicted"/>
<keyword evidence="2" id="KW-1185">Reference proteome</keyword>
<sequence length="61" mass="6882">MIRSHSRRAAPEAFQRLYDGDDEGFIASRMTALAARERVFMAEIGVRHADELLGDTDIDTE</sequence>
<accession>A0A8J3W0P5</accession>
<organism evidence="1 2">
    <name type="scientific">Sphaerimonospora thailandensis</name>
    <dbReference type="NCBI Taxonomy" id="795644"/>
    <lineage>
        <taxon>Bacteria</taxon>
        <taxon>Bacillati</taxon>
        <taxon>Actinomycetota</taxon>
        <taxon>Actinomycetes</taxon>
        <taxon>Streptosporangiales</taxon>
        <taxon>Streptosporangiaceae</taxon>
        <taxon>Sphaerimonospora</taxon>
    </lineage>
</organism>
<evidence type="ECO:0000313" key="2">
    <source>
        <dbReference type="Proteomes" id="UP000610966"/>
    </source>
</evidence>
<gene>
    <name evidence="1" type="ORF">Mth01_36580</name>
</gene>
<name>A0A8J3W0P5_9ACTN</name>
<dbReference type="Proteomes" id="UP000610966">
    <property type="component" value="Unassembled WGS sequence"/>
</dbReference>
<comment type="caution">
    <text evidence="1">The sequence shown here is derived from an EMBL/GenBank/DDBJ whole genome shotgun (WGS) entry which is preliminary data.</text>
</comment>
<evidence type="ECO:0000313" key="1">
    <source>
        <dbReference type="EMBL" id="GIH71405.1"/>
    </source>
</evidence>